<reference evidence="1" key="1">
    <citation type="submission" date="2020-05" db="EMBL/GenBank/DDBJ databases">
        <title>Large-scale comparative analyses of tick genomes elucidate their genetic diversity and vector capacities.</title>
        <authorList>
            <person name="Jia N."/>
            <person name="Wang J."/>
            <person name="Shi W."/>
            <person name="Du L."/>
            <person name="Sun Y."/>
            <person name="Zhan W."/>
            <person name="Jiang J."/>
            <person name="Wang Q."/>
            <person name="Zhang B."/>
            <person name="Ji P."/>
            <person name="Sakyi L.B."/>
            <person name="Cui X."/>
            <person name="Yuan T."/>
            <person name="Jiang B."/>
            <person name="Yang W."/>
            <person name="Lam T.T.-Y."/>
            <person name="Chang Q."/>
            <person name="Ding S."/>
            <person name="Wang X."/>
            <person name="Zhu J."/>
            <person name="Ruan X."/>
            <person name="Zhao L."/>
            <person name="Wei J."/>
            <person name="Que T."/>
            <person name="Du C."/>
            <person name="Cheng J."/>
            <person name="Dai P."/>
            <person name="Han X."/>
            <person name="Huang E."/>
            <person name="Gao Y."/>
            <person name="Liu J."/>
            <person name="Shao H."/>
            <person name="Ye R."/>
            <person name="Li L."/>
            <person name="Wei W."/>
            <person name="Wang X."/>
            <person name="Wang C."/>
            <person name="Yang T."/>
            <person name="Huo Q."/>
            <person name="Li W."/>
            <person name="Guo W."/>
            <person name="Chen H."/>
            <person name="Zhou L."/>
            <person name="Ni X."/>
            <person name="Tian J."/>
            <person name="Zhou Y."/>
            <person name="Sheng Y."/>
            <person name="Liu T."/>
            <person name="Pan Y."/>
            <person name="Xia L."/>
            <person name="Li J."/>
            <person name="Zhao F."/>
            <person name="Cao W."/>
        </authorList>
    </citation>
    <scope>NUCLEOTIDE SEQUENCE</scope>
    <source>
        <strain evidence="1">Hyas-2018</strain>
    </source>
</reference>
<dbReference type="Proteomes" id="UP000821845">
    <property type="component" value="Chromosome 10"/>
</dbReference>
<gene>
    <name evidence="1" type="ORF">HPB50_021216</name>
</gene>
<protein>
    <submittedName>
        <fullName evidence="1">Uncharacterized protein</fullName>
    </submittedName>
</protein>
<proteinExistence type="predicted"/>
<dbReference type="EMBL" id="CM023490">
    <property type="protein sequence ID" value="KAH6943406.1"/>
    <property type="molecule type" value="Genomic_DNA"/>
</dbReference>
<comment type="caution">
    <text evidence="1">The sequence shown here is derived from an EMBL/GenBank/DDBJ whole genome shotgun (WGS) entry which is preliminary data.</text>
</comment>
<evidence type="ECO:0000313" key="2">
    <source>
        <dbReference type="Proteomes" id="UP000821845"/>
    </source>
</evidence>
<sequence length="81" mass="9146">MELGQVHALIEEEGSCTTYKVRLEAYFHPQEVTYKAKKRARVVLALPNGAAEALHRQCNSKSINDLTYTDVIKDLGSHYKP</sequence>
<accession>A0ACB7TAY0</accession>
<organism evidence="1 2">
    <name type="scientific">Hyalomma asiaticum</name>
    <name type="common">Tick</name>
    <dbReference type="NCBI Taxonomy" id="266040"/>
    <lineage>
        <taxon>Eukaryota</taxon>
        <taxon>Metazoa</taxon>
        <taxon>Ecdysozoa</taxon>
        <taxon>Arthropoda</taxon>
        <taxon>Chelicerata</taxon>
        <taxon>Arachnida</taxon>
        <taxon>Acari</taxon>
        <taxon>Parasitiformes</taxon>
        <taxon>Ixodida</taxon>
        <taxon>Ixodoidea</taxon>
        <taxon>Ixodidae</taxon>
        <taxon>Hyalomminae</taxon>
        <taxon>Hyalomma</taxon>
    </lineage>
</organism>
<keyword evidence="2" id="KW-1185">Reference proteome</keyword>
<evidence type="ECO:0000313" key="1">
    <source>
        <dbReference type="EMBL" id="KAH6943406.1"/>
    </source>
</evidence>
<name>A0ACB7TAY0_HYAAI</name>